<organism evidence="6 7">
    <name type="scientific">Teichococcus vastitatis</name>
    <dbReference type="NCBI Taxonomy" id="2307076"/>
    <lineage>
        <taxon>Bacteria</taxon>
        <taxon>Pseudomonadati</taxon>
        <taxon>Pseudomonadota</taxon>
        <taxon>Alphaproteobacteria</taxon>
        <taxon>Acetobacterales</taxon>
        <taxon>Roseomonadaceae</taxon>
        <taxon>Roseomonas</taxon>
    </lineage>
</organism>
<gene>
    <name evidence="6" type="ORF">MON41_22960</name>
</gene>
<comment type="subcellular location">
    <subcellularLocation>
        <location evidence="1">Membrane</location>
        <topology evidence="1">Multi-pass membrane protein</topology>
    </subcellularLocation>
</comment>
<dbReference type="InterPro" id="IPR006726">
    <property type="entry name" value="PHBA_efflux_AaeB/fusaric-R"/>
</dbReference>
<sequence length="374" mass="40037">MTPPRASGTRPHSRSSWFRSFCAFCLDVTRRDPFRSAAQTILAVLISYNAAQWLRLSEPSWAVFSALYVIQGSVGGTLTAARDRVLGAVLGSLVALGCIHLIGLGGWRTILCLLAGIGIMSLITGVRPRYSYGLVPVAILIIAPGVELLENAVHKIGAIALGATAGAVASVLILPRQAHRSAEQHLAKALEGCGELLSACMAGVLAQDAPDLRTAHDRIARELAAAGTMIEQTRLRRKRRRHVPLTPLLKQIERLWYSLAMADRLSARCLPEPLRDQLGEPVRNATRDAERFLGEIGQALADGTLPARAGGIRSPASGVAAAVEQMRSDGLFQPLPQEDIEQVFGLSLAWQQLSRNMNGLLEVAGDSRDGTAAA</sequence>
<feature type="transmembrane region" description="Helical" evidence="5">
    <location>
        <begin position="85"/>
        <end position="102"/>
    </location>
</feature>
<dbReference type="Pfam" id="PF04632">
    <property type="entry name" value="FUSC"/>
    <property type="match status" value="1"/>
</dbReference>
<proteinExistence type="predicted"/>
<protein>
    <submittedName>
        <fullName evidence="6">FUSC family protein</fullName>
    </submittedName>
</protein>
<feature type="transmembrane region" description="Helical" evidence="5">
    <location>
        <begin position="133"/>
        <end position="150"/>
    </location>
</feature>
<feature type="transmembrane region" description="Helical" evidence="5">
    <location>
        <begin position="108"/>
        <end position="126"/>
    </location>
</feature>
<keyword evidence="4 5" id="KW-0472">Membrane</keyword>
<dbReference type="EMBL" id="JALBUU010000125">
    <property type="protein sequence ID" value="MCI0756500.1"/>
    <property type="molecule type" value="Genomic_DNA"/>
</dbReference>
<evidence type="ECO:0000256" key="4">
    <source>
        <dbReference type="ARBA" id="ARBA00023136"/>
    </source>
</evidence>
<keyword evidence="3 5" id="KW-1133">Transmembrane helix</keyword>
<feature type="transmembrane region" description="Helical" evidence="5">
    <location>
        <begin position="156"/>
        <end position="174"/>
    </location>
</feature>
<evidence type="ECO:0000256" key="2">
    <source>
        <dbReference type="ARBA" id="ARBA00022692"/>
    </source>
</evidence>
<keyword evidence="2 5" id="KW-0812">Transmembrane</keyword>
<keyword evidence="7" id="KW-1185">Reference proteome</keyword>
<dbReference type="Proteomes" id="UP001201985">
    <property type="component" value="Unassembled WGS sequence"/>
</dbReference>
<name>A0ABS9WB19_9PROT</name>
<evidence type="ECO:0000256" key="1">
    <source>
        <dbReference type="ARBA" id="ARBA00004141"/>
    </source>
</evidence>
<reference evidence="6 7" key="1">
    <citation type="submission" date="2022-03" db="EMBL/GenBank/DDBJ databases">
        <title>Complete genome analysis of Roseomonas KG 17.1 : a prolific producer of plant growth promoters.</title>
        <authorList>
            <person name="Saadouli I."/>
            <person name="Najjari A."/>
            <person name="Mosbah A."/>
            <person name="Ouzari H.I."/>
        </authorList>
    </citation>
    <scope>NUCLEOTIDE SEQUENCE [LARGE SCALE GENOMIC DNA]</scope>
    <source>
        <strain evidence="6 7">KG17-1</strain>
    </source>
</reference>
<dbReference type="RefSeq" id="WP_241793932.1">
    <property type="nucleotide sequence ID" value="NZ_JALBUU010000125.1"/>
</dbReference>
<dbReference type="PANTHER" id="PTHR31086">
    <property type="entry name" value="ALUMINUM-ACTIVATED MALATE TRANSPORTER 10"/>
    <property type="match status" value="1"/>
</dbReference>
<evidence type="ECO:0000313" key="6">
    <source>
        <dbReference type="EMBL" id="MCI0756500.1"/>
    </source>
</evidence>
<evidence type="ECO:0000256" key="3">
    <source>
        <dbReference type="ARBA" id="ARBA00022989"/>
    </source>
</evidence>
<evidence type="ECO:0000313" key="7">
    <source>
        <dbReference type="Proteomes" id="UP001201985"/>
    </source>
</evidence>
<comment type="caution">
    <text evidence="6">The sequence shown here is derived from an EMBL/GenBank/DDBJ whole genome shotgun (WGS) entry which is preliminary data.</text>
</comment>
<evidence type="ECO:0000256" key="5">
    <source>
        <dbReference type="SAM" id="Phobius"/>
    </source>
</evidence>
<accession>A0ABS9WB19</accession>